<dbReference type="EMBL" id="FMHU01000002">
    <property type="protein sequence ID" value="SCL30645.1"/>
    <property type="molecule type" value="Genomic_DNA"/>
</dbReference>
<feature type="region of interest" description="Disordered" evidence="1">
    <location>
        <begin position="1"/>
        <end position="22"/>
    </location>
</feature>
<reference evidence="3" key="1">
    <citation type="submission" date="2016-06" db="EMBL/GenBank/DDBJ databases">
        <authorList>
            <person name="Varghese N."/>
        </authorList>
    </citation>
    <scope>NUCLEOTIDE SEQUENCE [LARGE SCALE GENOMIC DNA]</scope>
    <source>
        <strain evidence="3">DSM 46123</strain>
    </source>
</reference>
<name>A0A1C6SN04_9ACTN</name>
<organism evidence="2 3">
    <name type="scientific">Micromonospora inyonensis</name>
    <dbReference type="NCBI Taxonomy" id="47866"/>
    <lineage>
        <taxon>Bacteria</taxon>
        <taxon>Bacillati</taxon>
        <taxon>Actinomycetota</taxon>
        <taxon>Actinomycetes</taxon>
        <taxon>Micromonosporales</taxon>
        <taxon>Micromonosporaceae</taxon>
        <taxon>Micromonospora</taxon>
    </lineage>
</organism>
<accession>A0A1C6SN04</accession>
<proteinExistence type="predicted"/>
<feature type="compositionally biased region" description="Polar residues" evidence="1">
    <location>
        <begin position="7"/>
        <end position="22"/>
    </location>
</feature>
<protein>
    <submittedName>
        <fullName evidence="2">Uncharacterized protein</fullName>
    </submittedName>
</protein>
<dbReference type="Proteomes" id="UP000198906">
    <property type="component" value="Unassembled WGS sequence"/>
</dbReference>
<evidence type="ECO:0000313" key="3">
    <source>
        <dbReference type="Proteomes" id="UP000198906"/>
    </source>
</evidence>
<dbReference type="AlphaFoldDB" id="A0A1C6SN04"/>
<keyword evidence="3" id="KW-1185">Reference proteome</keyword>
<sequence>MDPEQRVGTTSMSSDTPETGTETTAMLAAVGITVTPEGKERARRRLRAARERWTPELDAAVREQLGLHHQTAA</sequence>
<gene>
    <name evidence="2" type="ORF">GA0074694_5754</name>
</gene>
<dbReference type="STRING" id="47866.GA0074694_5754"/>
<evidence type="ECO:0000313" key="2">
    <source>
        <dbReference type="EMBL" id="SCL30645.1"/>
    </source>
</evidence>
<evidence type="ECO:0000256" key="1">
    <source>
        <dbReference type="SAM" id="MobiDB-lite"/>
    </source>
</evidence>